<accession>A0AAD7C7X6</accession>
<dbReference type="InterPro" id="IPR000172">
    <property type="entry name" value="GMC_OxRdtase_N"/>
</dbReference>
<sequence>MQPLNEPKFPRLSRPVPLMRPEYDVVVVGSGYGAGVAASRMARAGKSVAILELGRERWPGEYPSDLKSVAPELHVSGHGKFSGMGKPTGLYHLIVGEGQNALVGNGLGGTSLINANIFLEADKRTLQLSNWPAEIRQDPAGLQPYYARAAHMLQPTAYPSHLPTPNKLDVLEKQAALLGFQRNFYRPPQTTFFHNGLNNAGVEMHASTGSGQDCTGVNDGSKNSVLVSYVADAWNRGAEIFCECEVRYVQKDADGSGYTVFFAWHEEGRGAFKEDFHNSLMWVRARELCFLGAGSLGTTEILLRSKTRGLRMSRSVGHKISGNGDMLAFGYDTNSIVNGIGTEGPRDGGACGPCITGIIDNRGPDVAPNVLDGYVIQEGAVPQALAPLLQTLLEGLSIPRSLSSLQSRVVGPYAKSGSVQRTQTYLVMTHDNGEGLVTMDGDKPRLQLLNVGRKEHVAKLTEVLENATRLIGGKLIASPFYNASSEREGITVHPLGGAVMSSDGSGRNGGTNHLGQLFTGQGEEVHEGLICVDASVIPTSLGVNPFATITALAERSVHYIAEQRGLTIDWSKNGRLDLFGQPAKVFSGKDDSTVVPDEEGADGEGDLRFTEIMEGHIHIGSDIDDFGLAESAGKGSASAMKLYLSVEGPNVEESECPPVQCFAEELEDGWTAIEDDFSVAMDSVSPKEEWTVIDNVDHECSASGTVSCGALSRHPLLVLRGKVRFFSVDEEVAHGTNLVYELTLLSTAGETYLLKGRKNVDSNMAFSVAGVWKATTTLDTTLFKSDGCTVVGRGRVHVSLSNFMSQMTTLRTGGIVPAFNFLSFFTRNLASFFFAPLSRLQYPDPRLTGYKFKVPPIESITLIARDGVRTPMKVWVPPESCLQRREFPLLLVPGASVDESIYALPTAEQNVVEYFTERGYTVYVPTMRWGRTPAAMKGDTPFDARLDVEAAMRYVREHQPGKKILIICHCVGAIATSCGLLDGSIPGEWIQGVLASQIFFKQHFGRVNRLKGHTMFLPNLYRTLAGPWYPITSAPGGPVVQAVVDQLLRFYPVGKASERCGSTVCHRCHLIFGRLWNHGNLSSATHRHLCNFFGGIHMDMLVHLVRTGNAQRDINNELQDLLTPENVERMRGIKMTFFSGGDNIVFTPKSTMMCYEFMRDRFGDGLYRRFVVNGYGHLDPWIGKNSHIDVYPIVQEHLDWFEERTKN</sequence>
<dbReference type="GO" id="GO:0016614">
    <property type="term" value="F:oxidoreductase activity, acting on CH-OH group of donors"/>
    <property type="evidence" value="ECO:0007669"/>
    <property type="project" value="InterPro"/>
</dbReference>
<dbReference type="SUPFAM" id="SSF51905">
    <property type="entry name" value="FAD/NAD(P)-binding domain"/>
    <property type="match status" value="1"/>
</dbReference>
<comment type="cofactor">
    <cofactor evidence="1">
        <name>FAD</name>
        <dbReference type="ChEBI" id="CHEBI:57692"/>
    </cofactor>
</comment>
<evidence type="ECO:0000256" key="4">
    <source>
        <dbReference type="ARBA" id="ARBA00023002"/>
    </source>
</evidence>
<dbReference type="InterPro" id="IPR036188">
    <property type="entry name" value="FAD/NAD-bd_sf"/>
</dbReference>
<evidence type="ECO:0000256" key="2">
    <source>
        <dbReference type="ARBA" id="ARBA00022630"/>
    </source>
</evidence>
<dbReference type="Proteomes" id="UP001221142">
    <property type="component" value="Unassembled WGS sequence"/>
</dbReference>
<keyword evidence="4" id="KW-0560">Oxidoreductase</keyword>
<proteinExistence type="predicted"/>
<organism evidence="6 7">
    <name type="scientific">Roridomyces roridus</name>
    <dbReference type="NCBI Taxonomy" id="1738132"/>
    <lineage>
        <taxon>Eukaryota</taxon>
        <taxon>Fungi</taxon>
        <taxon>Dikarya</taxon>
        <taxon>Basidiomycota</taxon>
        <taxon>Agaricomycotina</taxon>
        <taxon>Agaricomycetes</taxon>
        <taxon>Agaricomycetidae</taxon>
        <taxon>Agaricales</taxon>
        <taxon>Marasmiineae</taxon>
        <taxon>Mycenaceae</taxon>
        <taxon>Roridomyces</taxon>
    </lineage>
</organism>
<evidence type="ECO:0000313" key="6">
    <source>
        <dbReference type="EMBL" id="KAJ7641620.1"/>
    </source>
</evidence>
<keyword evidence="3" id="KW-0274">FAD</keyword>
<gene>
    <name evidence="6" type="ORF">FB45DRAFT_825916</name>
</gene>
<keyword evidence="7" id="KW-1185">Reference proteome</keyword>
<dbReference type="PANTHER" id="PTHR47470:SF1">
    <property type="entry name" value="FAD-DEPENDENT OXIDOREDUCTASE 2 FAD BINDING DOMAIN-CONTAINING PROTEIN"/>
    <property type="match status" value="1"/>
</dbReference>
<dbReference type="InterPro" id="IPR052542">
    <property type="entry name" value="Cholesterol_Oxidase"/>
</dbReference>
<dbReference type="EMBL" id="JARKIF010000004">
    <property type="protein sequence ID" value="KAJ7641620.1"/>
    <property type="molecule type" value="Genomic_DNA"/>
</dbReference>
<name>A0AAD7C7X6_9AGAR</name>
<dbReference type="Gene3D" id="3.50.50.60">
    <property type="entry name" value="FAD/NAD(P)-binding domain"/>
    <property type="match status" value="3"/>
</dbReference>
<dbReference type="AlphaFoldDB" id="A0AAD7C7X6"/>
<dbReference type="Pfam" id="PF00732">
    <property type="entry name" value="GMC_oxred_N"/>
    <property type="match status" value="1"/>
</dbReference>
<evidence type="ECO:0000259" key="5">
    <source>
        <dbReference type="Pfam" id="PF00732"/>
    </source>
</evidence>
<evidence type="ECO:0000256" key="1">
    <source>
        <dbReference type="ARBA" id="ARBA00001974"/>
    </source>
</evidence>
<dbReference type="InterPro" id="IPR029058">
    <property type="entry name" value="AB_hydrolase_fold"/>
</dbReference>
<feature type="domain" description="Glucose-methanol-choline oxidoreductase N-terminal" evidence="5">
    <location>
        <begin position="98"/>
        <end position="305"/>
    </location>
</feature>
<dbReference type="Gene3D" id="3.40.50.1820">
    <property type="entry name" value="alpha/beta hydrolase"/>
    <property type="match status" value="1"/>
</dbReference>
<evidence type="ECO:0000256" key="3">
    <source>
        <dbReference type="ARBA" id="ARBA00022827"/>
    </source>
</evidence>
<dbReference type="GO" id="GO:0050660">
    <property type="term" value="F:flavin adenine dinucleotide binding"/>
    <property type="evidence" value="ECO:0007669"/>
    <property type="project" value="InterPro"/>
</dbReference>
<protein>
    <recommendedName>
        <fullName evidence="5">Glucose-methanol-choline oxidoreductase N-terminal domain-containing protein</fullName>
    </recommendedName>
</protein>
<reference evidence="6" key="1">
    <citation type="submission" date="2023-03" db="EMBL/GenBank/DDBJ databases">
        <title>Massive genome expansion in bonnet fungi (Mycena s.s.) driven by repeated elements and novel gene families across ecological guilds.</title>
        <authorList>
            <consortium name="Lawrence Berkeley National Laboratory"/>
            <person name="Harder C.B."/>
            <person name="Miyauchi S."/>
            <person name="Viragh M."/>
            <person name="Kuo A."/>
            <person name="Thoen E."/>
            <person name="Andreopoulos B."/>
            <person name="Lu D."/>
            <person name="Skrede I."/>
            <person name="Drula E."/>
            <person name="Henrissat B."/>
            <person name="Morin E."/>
            <person name="Kohler A."/>
            <person name="Barry K."/>
            <person name="LaButti K."/>
            <person name="Morin E."/>
            <person name="Salamov A."/>
            <person name="Lipzen A."/>
            <person name="Mereny Z."/>
            <person name="Hegedus B."/>
            <person name="Baldrian P."/>
            <person name="Stursova M."/>
            <person name="Weitz H."/>
            <person name="Taylor A."/>
            <person name="Grigoriev I.V."/>
            <person name="Nagy L.G."/>
            <person name="Martin F."/>
            <person name="Kauserud H."/>
        </authorList>
    </citation>
    <scope>NUCLEOTIDE SEQUENCE</scope>
    <source>
        <strain evidence="6">9284</strain>
    </source>
</reference>
<keyword evidence="2" id="KW-0285">Flavoprotein</keyword>
<dbReference type="PANTHER" id="PTHR47470">
    <property type="entry name" value="CHOLESTEROL OXIDASE"/>
    <property type="match status" value="1"/>
</dbReference>
<evidence type="ECO:0000313" key="7">
    <source>
        <dbReference type="Proteomes" id="UP001221142"/>
    </source>
</evidence>
<comment type="caution">
    <text evidence="6">The sequence shown here is derived from an EMBL/GenBank/DDBJ whole genome shotgun (WGS) entry which is preliminary data.</text>
</comment>
<dbReference type="SUPFAM" id="SSF53474">
    <property type="entry name" value="alpha/beta-Hydrolases"/>
    <property type="match status" value="1"/>
</dbReference>